<proteinExistence type="predicted"/>
<dbReference type="SUPFAM" id="SSF56349">
    <property type="entry name" value="DNA breaking-rejoining enzymes"/>
    <property type="match status" value="1"/>
</dbReference>
<dbReference type="GO" id="GO:0015074">
    <property type="term" value="P:DNA integration"/>
    <property type="evidence" value="ECO:0007669"/>
    <property type="project" value="UniProtKB-KW"/>
</dbReference>
<evidence type="ECO:0000259" key="4">
    <source>
        <dbReference type="PROSITE" id="PS51898"/>
    </source>
</evidence>
<dbReference type="InterPro" id="IPR002104">
    <property type="entry name" value="Integrase_catalytic"/>
</dbReference>
<dbReference type="GO" id="GO:0003677">
    <property type="term" value="F:DNA binding"/>
    <property type="evidence" value="ECO:0007669"/>
    <property type="project" value="UniProtKB-KW"/>
</dbReference>
<keyword evidence="2" id="KW-0238">DNA-binding</keyword>
<accession>A0A1I4EBZ4</accession>
<dbReference type="InterPro" id="IPR050090">
    <property type="entry name" value="Tyrosine_recombinase_XerCD"/>
</dbReference>
<dbReference type="PANTHER" id="PTHR30349">
    <property type="entry name" value="PHAGE INTEGRASE-RELATED"/>
    <property type="match status" value="1"/>
</dbReference>
<dbReference type="InterPro" id="IPR013762">
    <property type="entry name" value="Integrase-like_cat_sf"/>
</dbReference>
<dbReference type="GO" id="GO:0006310">
    <property type="term" value="P:DNA recombination"/>
    <property type="evidence" value="ECO:0007669"/>
    <property type="project" value="UniProtKB-KW"/>
</dbReference>
<organism evidence="5 6">
    <name type="scientific">Neomesorhizobium albiziae</name>
    <dbReference type="NCBI Taxonomy" id="335020"/>
    <lineage>
        <taxon>Bacteria</taxon>
        <taxon>Pseudomonadati</taxon>
        <taxon>Pseudomonadota</taxon>
        <taxon>Alphaproteobacteria</taxon>
        <taxon>Hyphomicrobiales</taxon>
        <taxon>Phyllobacteriaceae</taxon>
        <taxon>Neomesorhizobium</taxon>
    </lineage>
</organism>
<evidence type="ECO:0000256" key="2">
    <source>
        <dbReference type="ARBA" id="ARBA00023125"/>
    </source>
</evidence>
<keyword evidence="1" id="KW-0229">DNA integration</keyword>
<keyword evidence="6" id="KW-1185">Reference proteome</keyword>
<dbReference type="Proteomes" id="UP000323300">
    <property type="component" value="Unassembled WGS sequence"/>
</dbReference>
<dbReference type="PROSITE" id="PS51898">
    <property type="entry name" value="TYR_RECOMBINASE"/>
    <property type="match status" value="1"/>
</dbReference>
<sequence>MSLPRYMILAHSGHYRYRRVVPTPIREALGCREIKKALGRDYTEAVRRYAQVHKEAETALREARAREPIGERSLVIRRMRQAGFTANDIALVAAGRVEAGTMLDDAMEKFHEDLVEQNYEQVEAPALAEGWSWSRKPGAKVSLDALKAIGRKELPKETHTVATALDHYLDMRSTGVHAYDLALKNRVNLVRERMQTVLGKYEVTQRPLEQLTRAEARKFRDYLAGEMSAPSVKRTLEIISPAINRLIREHDIDMKNPFASMEVRGATNSRGARVPLADDDMKALASIMETADALGAIWTTLRDTGARLGEVSNLRVIDVDTEAKAISIRAYGDHRLKTKNSERTVPLSSAALESLKRECAGKAGEDVLFRSYAGPRRAEAASAALMKRLRTVVKDGKKTIHSLRHRMKDRLRDTQCAESLAREIMGHSEQAVAFNYGSGFALQRKREALEKVWQG</sequence>
<protein>
    <submittedName>
        <fullName evidence="5">Phage integrase family protein</fullName>
    </submittedName>
</protein>
<keyword evidence="3" id="KW-0233">DNA recombination</keyword>
<dbReference type="Pfam" id="PF20172">
    <property type="entry name" value="DUF6538"/>
    <property type="match status" value="1"/>
</dbReference>
<dbReference type="Gene3D" id="1.10.150.130">
    <property type="match status" value="1"/>
</dbReference>
<gene>
    <name evidence="5" type="ORF">SAMN04488498_12372</name>
</gene>
<evidence type="ECO:0000256" key="3">
    <source>
        <dbReference type="ARBA" id="ARBA00023172"/>
    </source>
</evidence>
<dbReference type="EMBL" id="FOSL01000023">
    <property type="protein sequence ID" value="SFL01701.1"/>
    <property type="molecule type" value="Genomic_DNA"/>
</dbReference>
<dbReference type="AlphaFoldDB" id="A0A1I4EBZ4"/>
<reference evidence="5 6" key="1">
    <citation type="submission" date="2016-10" db="EMBL/GenBank/DDBJ databases">
        <authorList>
            <person name="Varghese N."/>
            <person name="Submissions S."/>
        </authorList>
    </citation>
    <scope>NUCLEOTIDE SEQUENCE [LARGE SCALE GENOMIC DNA]</scope>
    <source>
        <strain evidence="5 6">DSM 21822</strain>
    </source>
</reference>
<dbReference type="InterPro" id="IPR010998">
    <property type="entry name" value="Integrase_recombinase_N"/>
</dbReference>
<feature type="domain" description="Tyr recombinase" evidence="4">
    <location>
        <begin position="271"/>
        <end position="450"/>
    </location>
</feature>
<dbReference type="RefSeq" id="WP_149763051.1">
    <property type="nucleotide sequence ID" value="NZ_BSPE01000066.1"/>
</dbReference>
<dbReference type="InterPro" id="IPR046668">
    <property type="entry name" value="DUF6538"/>
</dbReference>
<evidence type="ECO:0000256" key="1">
    <source>
        <dbReference type="ARBA" id="ARBA00022908"/>
    </source>
</evidence>
<dbReference type="Pfam" id="PF00589">
    <property type="entry name" value="Phage_integrase"/>
    <property type="match status" value="1"/>
</dbReference>
<dbReference type="PANTHER" id="PTHR30349:SF94">
    <property type="entry name" value="INTEGRASE_RECOMBINASE HI_1414-RELATED"/>
    <property type="match status" value="1"/>
</dbReference>
<name>A0A1I4EBZ4_9HYPH</name>
<evidence type="ECO:0000313" key="5">
    <source>
        <dbReference type="EMBL" id="SFL01701.1"/>
    </source>
</evidence>
<evidence type="ECO:0000313" key="6">
    <source>
        <dbReference type="Proteomes" id="UP000323300"/>
    </source>
</evidence>
<dbReference type="InterPro" id="IPR011010">
    <property type="entry name" value="DNA_brk_join_enz"/>
</dbReference>
<dbReference type="OrthoDB" id="9784724at2"/>
<dbReference type="Gene3D" id="1.10.443.10">
    <property type="entry name" value="Intergrase catalytic core"/>
    <property type="match status" value="1"/>
</dbReference>